<proteinExistence type="predicted"/>
<comment type="pathway">
    <text evidence="3">Protein modification; protein ubiquitination.</text>
</comment>
<dbReference type="PANTHER" id="PTHR23315:SF339">
    <property type="entry name" value="U-BOX DOMAIN-CONTAINING PROTEIN 40"/>
    <property type="match status" value="1"/>
</dbReference>
<dbReference type="SUPFAM" id="SSF57850">
    <property type="entry name" value="RING/U-box"/>
    <property type="match status" value="1"/>
</dbReference>
<name>W9SM15_9ROSA</name>
<dbReference type="InterPro" id="IPR016024">
    <property type="entry name" value="ARM-type_fold"/>
</dbReference>
<dbReference type="InterPro" id="IPR011989">
    <property type="entry name" value="ARM-like"/>
</dbReference>
<dbReference type="PROSITE" id="PS51698">
    <property type="entry name" value="U_BOX"/>
    <property type="match status" value="1"/>
</dbReference>
<dbReference type="SMART" id="SM00504">
    <property type="entry name" value="Ubox"/>
    <property type="match status" value="1"/>
</dbReference>
<evidence type="ECO:0000256" key="1">
    <source>
        <dbReference type="ARBA" id="ARBA00000900"/>
    </source>
</evidence>
<dbReference type="PANTHER" id="PTHR23315">
    <property type="entry name" value="U BOX DOMAIN-CONTAINING"/>
    <property type="match status" value="1"/>
</dbReference>
<dbReference type="InterPro" id="IPR000225">
    <property type="entry name" value="Armadillo"/>
</dbReference>
<dbReference type="SMART" id="SM00185">
    <property type="entry name" value="ARM"/>
    <property type="match status" value="4"/>
</dbReference>
<dbReference type="AlphaFoldDB" id="W9SM15"/>
<dbReference type="InterPro" id="IPR013083">
    <property type="entry name" value="Znf_RING/FYVE/PHD"/>
</dbReference>
<dbReference type="eggNOG" id="ENOG502QPJU">
    <property type="taxonomic scope" value="Eukaryota"/>
</dbReference>
<evidence type="ECO:0000313" key="11">
    <source>
        <dbReference type="EMBL" id="EXC45072.1"/>
    </source>
</evidence>
<evidence type="ECO:0000313" key="12">
    <source>
        <dbReference type="Proteomes" id="UP000030645"/>
    </source>
</evidence>
<dbReference type="GO" id="GO:0016567">
    <property type="term" value="P:protein ubiquitination"/>
    <property type="evidence" value="ECO:0007669"/>
    <property type="project" value="UniProtKB-UniPathway"/>
</dbReference>
<feature type="region of interest" description="Disordered" evidence="9">
    <location>
        <begin position="561"/>
        <end position="580"/>
    </location>
</feature>
<dbReference type="Pfam" id="PF04564">
    <property type="entry name" value="U-box"/>
    <property type="match status" value="1"/>
</dbReference>
<comment type="function">
    <text evidence="2">Functions as an E3 ubiquitin ligase.</text>
</comment>
<keyword evidence="6" id="KW-0677">Repeat</keyword>
<accession>W9SM15</accession>
<feature type="repeat" description="ARM" evidence="8">
    <location>
        <begin position="348"/>
        <end position="385"/>
    </location>
</feature>
<protein>
    <recommendedName>
        <fullName evidence="4">RING-type E3 ubiquitin transferase</fullName>
        <ecNumber evidence="4">2.3.2.27</ecNumber>
    </recommendedName>
</protein>
<dbReference type="GO" id="GO:0061630">
    <property type="term" value="F:ubiquitin protein ligase activity"/>
    <property type="evidence" value="ECO:0007669"/>
    <property type="project" value="UniProtKB-EC"/>
</dbReference>
<dbReference type="UniPathway" id="UPA00143"/>
<dbReference type="SUPFAM" id="SSF48371">
    <property type="entry name" value="ARM repeat"/>
    <property type="match status" value="1"/>
</dbReference>
<evidence type="ECO:0000256" key="2">
    <source>
        <dbReference type="ARBA" id="ARBA00003861"/>
    </source>
</evidence>
<evidence type="ECO:0000256" key="9">
    <source>
        <dbReference type="SAM" id="MobiDB-lite"/>
    </source>
</evidence>
<feature type="compositionally biased region" description="Low complexity" evidence="9">
    <location>
        <begin position="229"/>
        <end position="261"/>
    </location>
</feature>
<dbReference type="EMBL" id="KE623253">
    <property type="protein sequence ID" value="EXC45072.1"/>
    <property type="molecule type" value="Genomic_DNA"/>
</dbReference>
<dbReference type="Gene3D" id="3.30.40.10">
    <property type="entry name" value="Zinc/RING finger domain, C3HC4 (zinc finger)"/>
    <property type="match status" value="1"/>
</dbReference>
<evidence type="ECO:0000256" key="3">
    <source>
        <dbReference type="ARBA" id="ARBA00004906"/>
    </source>
</evidence>
<dbReference type="Gene3D" id="1.25.10.10">
    <property type="entry name" value="Leucine-rich Repeat Variant"/>
    <property type="match status" value="2"/>
</dbReference>
<dbReference type="InterPro" id="IPR003613">
    <property type="entry name" value="Ubox_domain"/>
</dbReference>
<keyword evidence="5" id="KW-0808">Transferase</keyword>
<evidence type="ECO:0000259" key="10">
    <source>
        <dbReference type="PROSITE" id="PS51698"/>
    </source>
</evidence>
<keyword evidence="12" id="KW-1185">Reference proteome</keyword>
<dbReference type="PROSITE" id="PS50176">
    <property type="entry name" value="ARM_REPEAT"/>
    <property type="match status" value="1"/>
</dbReference>
<evidence type="ECO:0000256" key="5">
    <source>
        <dbReference type="ARBA" id="ARBA00022679"/>
    </source>
</evidence>
<feature type="region of interest" description="Disordered" evidence="9">
    <location>
        <begin position="1"/>
        <end position="42"/>
    </location>
</feature>
<dbReference type="KEGG" id="mnt:21387028"/>
<feature type="domain" description="U-box" evidence="10">
    <location>
        <begin position="65"/>
        <end position="139"/>
    </location>
</feature>
<sequence>MEFQEGMMTLMIHQPVEKKQRERKKEKKAEKKGTETGNTRSKWKIFQRSSSNSTVPLKNEVPKKEPPRDFLCPITGSLMADPVIVSSGHTFERACVDACKALNFTPILMDDSIADFSSVIPNLALKSAIAAWCRSSFIDAPKPLDSGSAEKLLRTFMASCCQSPKSKTTTEEKEKMVVVVTEKELIQTVRESPRLNLAAEIARRRIQFSSSLEESVEMMTSRMTPPAPLAISSSSSSSEIPLSNSSSSSSEIEAPNRSISSSFSSEEEEIVMSLKSQQVFEVEEALISLRKITRTREDTRAHLCTYRLLSALRSLIVSKYTGVQVNSVAALVNLSLEKSNKIKILRSGIVPPLIDVLKGGSPEAQEHAAGAVFSLALDDDNKTAIGVLGALQPLLHLLRAYSERTRHDSALALYYLSLVQTNRFKLVKLGAVPGLLNMAKTGHMTGRILLILCNLGSSVDGRVALLDAGAVECLVGMLRRAELVPESTQESCVGVLCALSHSGLRFKAVAKEAGVVEVLRKVEATGSARTRQKARMVLEVMKGKEEEEEVDWEELLNEEFESETRFGLGDGIGESSGNSS</sequence>
<organism evidence="11 12">
    <name type="scientific">Morus notabilis</name>
    <dbReference type="NCBI Taxonomy" id="981085"/>
    <lineage>
        <taxon>Eukaryota</taxon>
        <taxon>Viridiplantae</taxon>
        <taxon>Streptophyta</taxon>
        <taxon>Embryophyta</taxon>
        <taxon>Tracheophyta</taxon>
        <taxon>Spermatophyta</taxon>
        <taxon>Magnoliopsida</taxon>
        <taxon>eudicotyledons</taxon>
        <taxon>Gunneridae</taxon>
        <taxon>Pentapetalae</taxon>
        <taxon>rosids</taxon>
        <taxon>fabids</taxon>
        <taxon>Rosales</taxon>
        <taxon>Moraceae</taxon>
        <taxon>Moreae</taxon>
        <taxon>Morus</taxon>
    </lineage>
</organism>
<evidence type="ECO:0000256" key="4">
    <source>
        <dbReference type="ARBA" id="ARBA00012483"/>
    </source>
</evidence>
<dbReference type="OrthoDB" id="7537227at2759"/>
<evidence type="ECO:0000256" key="8">
    <source>
        <dbReference type="PROSITE-ProRule" id="PRU00259"/>
    </source>
</evidence>
<feature type="region of interest" description="Disordered" evidence="9">
    <location>
        <begin position="218"/>
        <end position="261"/>
    </location>
</feature>
<reference evidence="12" key="1">
    <citation type="submission" date="2013-01" db="EMBL/GenBank/DDBJ databases">
        <title>Draft Genome Sequence of a Mulberry Tree, Morus notabilis C.K. Schneid.</title>
        <authorList>
            <person name="He N."/>
            <person name="Zhao S."/>
        </authorList>
    </citation>
    <scope>NUCLEOTIDE SEQUENCE</scope>
</reference>
<dbReference type="Proteomes" id="UP000030645">
    <property type="component" value="Unassembled WGS sequence"/>
</dbReference>
<evidence type="ECO:0000256" key="7">
    <source>
        <dbReference type="ARBA" id="ARBA00022786"/>
    </source>
</evidence>
<keyword evidence="7" id="KW-0833">Ubl conjugation pathway</keyword>
<dbReference type="EC" id="2.3.2.27" evidence="4"/>
<dbReference type="InterPro" id="IPR058678">
    <property type="entry name" value="ARM_PUB"/>
</dbReference>
<dbReference type="FunFam" id="3.30.40.10:FF:000491">
    <property type="entry name" value="RING-type E3 ubiquitin transferase"/>
    <property type="match status" value="1"/>
</dbReference>
<dbReference type="FunFam" id="1.25.10.10:FF:000578">
    <property type="entry name" value="RING-type E3 ubiquitin transferase"/>
    <property type="match status" value="1"/>
</dbReference>
<gene>
    <name evidence="11" type="ORF">L484_003494</name>
</gene>
<evidence type="ECO:0000256" key="6">
    <source>
        <dbReference type="ARBA" id="ARBA00022737"/>
    </source>
</evidence>
<dbReference type="Pfam" id="PF25598">
    <property type="entry name" value="ARM_PUB"/>
    <property type="match status" value="1"/>
</dbReference>
<comment type="catalytic activity">
    <reaction evidence="1">
        <text>S-ubiquitinyl-[E2 ubiquitin-conjugating enzyme]-L-cysteine + [acceptor protein]-L-lysine = [E2 ubiquitin-conjugating enzyme]-L-cysteine + N(6)-ubiquitinyl-[acceptor protein]-L-lysine.</text>
        <dbReference type="EC" id="2.3.2.27"/>
    </reaction>
</comment>